<organism evidence="1 2">
    <name type="scientific">Candidatus Giovannonibacteria bacterium RIFCSPHIGHO2_02_FULL_45_40</name>
    <dbReference type="NCBI Taxonomy" id="1798337"/>
    <lineage>
        <taxon>Bacteria</taxon>
        <taxon>Candidatus Giovannoniibacteriota</taxon>
    </lineage>
</organism>
<dbReference type="EMBL" id="MFHP01000006">
    <property type="protein sequence ID" value="OGF72853.1"/>
    <property type="molecule type" value="Genomic_DNA"/>
</dbReference>
<dbReference type="GO" id="GO:0004176">
    <property type="term" value="F:ATP-dependent peptidase activity"/>
    <property type="evidence" value="ECO:0007669"/>
    <property type="project" value="TreeGrafter"/>
</dbReference>
<dbReference type="GO" id="GO:0006515">
    <property type="term" value="P:protein quality control for misfolded or incompletely synthesized proteins"/>
    <property type="evidence" value="ECO:0007669"/>
    <property type="project" value="TreeGrafter"/>
</dbReference>
<dbReference type="AlphaFoldDB" id="A0A1F5WB29"/>
<dbReference type="InterPro" id="IPR023562">
    <property type="entry name" value="ClpP/TepA"/>
</dbReference>
<dbReference type="SUPFAM" id="SSF52096">
    <property type="entry name" value="ClpP/crotonase"/>
    <property type="match status" value="1"/>
</dbReference>
<sequence>MSQKKVPKAVFVEKKKLGILRYDLKNRRIYLVGEIIRGMSRIVERAINLMQKKDPRAPITLCLSSDGGSYPESLEIYQIIRNSRTRVDIIVSDKAFSGASLILQAGKKRIAFHGAKIGFHKALGWPVLSEGPFNYDAYMDMAKEHLEIDTLQRFIYTRRGRPVEKILGFFNLGAQFTVAEAKELKLIDEIMK</sequence>
<name>A0A1F5WB29_9BACT</name>
<protein>
    <recommendedName>
        <fullName evidence="3">ATP-dependent Clp protease proteolytic subunit</fullName>
    </recommendedName>
</protein>
<proteinExistence type="predicted"/>
<dbReference type="GO" id="GO:0004252">
    <property type="term" value="F:serine-type endopeptidase activity"/>
    <property type="evidence" value="ECO:0007669"/>
    <property type="project" value="TreeGrafter"/>
</dbReference>
<dbReference type="Pfam" id="PF00574">
    <property type="entry name" value="CLP_protease"/>
    <property type="match status" value="1"/>
</dbReference>
<gene>
    <name evidence="1" type="ORF">A3C05_02000</name>
</gene>
<dbReference type="PANTHER" id="PTHR10381:SF11">
    <property type="entry name" value="ATP-DEPENDENT CLP PROTEASE PROTEOLYTIC SUBUNIT, MITOCHONDRIAL"/>
    <property type="match status" value="1"/>
</dbReference>
<dbReference type="PANTHER" id="PTHR10381">
    <property type="entry name" value="ATP-DEPENDENT CLP PROTEASE PROTEOLYTIC SUBUNIT"/>
    <property type="match status" value="1"/>
</dbReference>
<accession>A0A1F5WB29</accession>
<evidence type="ECO:0000313" key="2">
    <source>
        <dbReference type="Proteomes" id="UP000178743"/>
    </source>
</evidence>
<reference evidence="1 2" key="1">
    <citation type="journal article" date="2016" name="Nat. Commun.">
        <title>Thousands of microbial genomes shed light on interconnected biogeochemical processes in an aquifer system.</title>
        <authorList>
            <person name="Anantharaman K."/>
            <person name="Brown C.T."/>
            <person name="Hug L.A."/>
            <person name="Sharon I."/>
            <person name="Castelle C.J."/>
            <person name="Probst A.J."/>
            <person name="Thomas B.C."/>
            <person name="Singh A."/>
            <person name="Wilkins M.J."/>
            <person name="Karaoz U."/>
            <person name="Brodie E.L."/>
            <person name="Williams K.H."/>
            <person name="Hubbard S.S."/>
            <person name="Banfield J.F."/>
        </authorList>
    </citation>
    <scope>NUCLEOTIDE SEQUENCE [LARGE SCALE GENOMIC DNA]</scope>
</reference>
<evidence type="ECO:0008006" key="3">
    <source>
        <dbReference type="Google" id="ProtNLM"/>
    </source>
</evidence>
<evidence type="ECO:0000313" key="1">
    <source>
        <dbReference type="EMBL" id="OGF72853.1"/>
    </source>
</evidence>
<dbReference type="Proteomes" id="UP000178743">
    <property type="component" value="Unassembled WGS sequence"/>
</dbReference>
<comment type="caution">
    <text evidence="1">The sequence shown here is derived from an EMBL/GenBank/DDBJ whole genome shotgun (WGS) entry which is preliminary data.</text>
</comment>
<dbReference type="InterPro" id="IPR029045">
    <property type="entry name" value="ClpP/crotonase-like_dom_sf"/>
</dbReference>
<dbReference type="GO" id="GO:0051117">
    <property type="term" value="F:ATPase binding"/>
    <property type="evidence" value="ECO:0007669"/>
    <property type="project" value="TreeGrafter"/>
</dbReference>
<dbReference type="Gene3D" id="3.90.226.10">
    <property type="entry name" value="2-enoyl-CoA Hydratase, Chain A, domain 1"/>
    <property type="match status" value="1"/>
</dbReference>
<dbReference type="GO" id="GO:0009368">
    <property type="term" value="C:endopeptidase Clp complex"/>
    <property type="evidence" value="ECO:0007669"/>
    <property type="project" value="TreeGrafter"/>
</dbReference>